<dbReference type="AlphaFoldDB" id="A0AB39MLJ8"/>
<protein>
    <submittedName>
        <fullName evidence="1">Uncharacterized protein</fullName>
    </submittedName>
</protein>
<accession>A0AB39MLJ8</accession>
<gene>
    <name evidence="1" type="ORF">AB5J58_46700</name>
</gene>
<sequence length="53" mass="5999">MQVIWESGAKRDACAEELRDVTLDSNCLGSKRSSSAARRVEVMRAQAVRWGMW</sequence>
<organism evidence="1">
    <name type="scientific">Streptomyces sp. R08</name>
    <dbReference type="NCBI Taxonomy" id="3238624"/>
    <lineage>
        <taxon>Bacteria</taxon>
        <taxon>Bacillati</taxon>
        <taxon>Actinomycetota</taxon>
        <taxon>Actinomycetes</taxon>
        <taxon>Kitasatosporales</taxon>
        <taxon>Streptomycetaceae</taxon>
        <taxon>Streptomyces</taxon>
    </lineage>
</organism>
<dbReference type="EMBL" id="CP163431">
    <property type="protein sequence ID" value="XDQ07231.1"/>
    <property type="molecule type" value="Genomic_DNA"/>
</dbReference>
<reference evidence="1" key="1">
    <citation type="submission" date="2024-07" db="EMBL/GenBank/DDBJ databases">
        <authorList>
            <person name="Yu S.T."/>
        </authorList>
    </citation>
    <scope>NUCLEOTIDE SEQUENCE</scope>
    <source>
        <strain evidence="1">R08</strain>
    </source>
</reference>
<dbReference type="RefSeq" id="WP_369192031.1">
    <property type="nucleotide sequence ID" value="NZ_CP163431.1"/>
</dbReference>
<evidence type="ECO:0000313" key="1">
    <source>
        <dbReference type="EMBL" id="XDQ07231.1"/>
    </source>
</evidence>
<proteinExistence type="predicted"/>
<name>A0AB39MLJ8_9ACTN</name>